<dbReference type="Gene3D" id="3.20.20.140">
    <property type="entry name" value="Metal-dependent hydrolases"/>
    <property type="match status" value="1"/>
</dbReference>
<dbReference type="InterPro" id="IPR032466">
    <property type="entry name" value="Metal_Hydrolase"/>
</dbReference>
<dbReference type="CDD" id="cd01293">
    <property type="entry name" value="Bact_CD"/>
    <property type="match status" value="1"/>
</dbReference>
<dbReference type="Pfam" id="PF07969">
    <property type="entry name" value="Amidohydro_3"/>
    <property type="match status" value="1"/>
</dbReference>
<dbReference type="RefSeq" id="WP_013384444.1">
    <property type="nucleotide sequence ID" value="NC_017384.1"/>
</dbReference>
<evidence type="ECO:0000256" key="2">
    <source>
        <dbReference type="ARBA" id="ARBA00022801"/>
    </source>
</evidence>
<dbReference type="PANTHER" id="PTHR32027:SF9">
    <property type="entry name" value="BLL3847 PROTEIN"/>
    <property type="match status" value="1"/>
</dbReference>
<protein>
    <submittedName>
        <fullName evidence="4">Aminohydrolase protein</fullName>
        <ecNumber evidence="4">3.5.4.1</ecNumber>
    </submittedName>
</protein>
<evidence type="ECO:0000313" key="5">
    <source>
        <dbReference type="Proteomes" id="UP000000692"/>
    </source>
</evidence>
<dbReference type="KEGG" id="kvl:KVU_1140"/>
<evidence type="ECO:0000313" key="4">
    <source>
        <dbReference type="EMBL" id="AEM40979.1"/>
    </source>
</evidence>
<dbReference type="EMBL" id="CP002018">
    <property type="protein sequence ID" value="AEM40979.1"/>
    <property type="molecule type" value="Genomic_DNA"/>
</dbReference>
<dbReference type="InterPro" id="IPR011059">
    <property type="entry name" value="Metal-dep_hydrolase_composite"/>
</dbReference>
<dbReference type="EC" id="3.5.4.1" evidence="4"/>
<gene>
    <name evidence="4" type="primary">codAb</name>
    <name evidence="4" type="ordered locus">KVU_1140</name>
</gene>
<dbReference type="GO" id="GO:0004131">
    <property type="term" value="F:cytosine deaminase activity"/>
    <property type="evidence" value="ECO:0007669"/>
    <property type="project" value="UniProtKB-EC"/>
</dbReference>
<dbReference type="PROSITE" id="PS01137">
    <property type="entry name" value="TATD_1"/>
    <property type="match status" value="1"/>
</dbReference>
<accession>F9Y6W2</accession>
<dbReference type="OrthoDB" id="9815027at2"/>
<keyword evidence="1" id="KW-0479">Metal-binding</keyword>
<evidence type="ECO:0000256" key="1">
    <source>
        <dbReference type="ARBA" id="ARBA00022723"/>
    </source>
</evidence>
<proteinExistence type="predicted"/>
<feature type="domain" description="Amidohydrolase 3" evidence="3">
    <location>
        <begin position="148"/>
        <end position="391"/>
    </location>
</feature>
<dbReference type="AlphaFoldDB" id="F9Y6W2"/>
<dbReference type="SUPFAM" id="SSF51338">
    <property type="entry name" value="Composite domain of metallo-dependent hydrolases"/>
    <property type="match status" value="1"/>
</dbReference>
<dbReference type="GO" id="GO:0046872">
    <property type="term" value="F:metal ion binding"/>
    <property type="evidence" value="ECO:0007669"/>
    <property type="project" value="UniProtKB-KW"/>
</dbReference>
<dbReference type="InterPro" id="IPR013108">
    <property type="entry name" value="Amidohydro_3"/>
</dbReference>
<organism evidence="4 5">
    <name type="scientific">Ketogulonicigenium vulgare (strain WSH-001)</name>
    <dbReference type="NCBI Taxonomy" id="759362"/>
    <lineage>
        <taxon>Bacteria</taxon>
        <taxon>Pseudomonadati</taxon>
        <taxon>Pseudomonadota</taxon>
        <taxon>Alphaproteobacteria</taxon>
        <taxon>Rhodobacterales</taxon>
        <taxon>Roseobacteraceae</taxon>
        <taxon>Ketogulonicigenium</taxon>
    </lineage>
</organism>
<reference evidence="4 5" key="1">
    <citation type="journal article" date="2011" name="J. Bacteriol.">
        <title>Complete genome sequence of the industrial strain Ketogulonicigenium vulgare WSH-001.</title>
        <authorList>
            <person name="Liu L."/>
            <person name="Li Y."/>
            <person name="Zhang J."/>
            <person name="Zhou Z."/>
            <person name="Liu J."/>
            <person name="Li X."/>
            <person name="Zhou J."/>
            <person name="Du G."/>
            <person name="Wang L."/>
            <person name="Chen J."/>
        </authorList>
    </citation>
    <scope>NUCLEOTIDE SEQUENCE [LARGE SCALE GENOMIC DNA]</scope>
    <source>
        <strain evidence="4 5">WSH-001</strain>
    </source>
</reference>
<dbReference type="PANTHER" id="PTHR32027">
    <property type="entry name" value="CYTOSINE DEAMINASE"/>
    <property type="match status" value="1"/>
</dbReference>
<evidence type="ECO:0000259" key="3">
    <source>
        <dbReference type="Pfam" id="PF07969"/>
    </source>
</evidence>
<keyword evidence="5" id="KW-1185">Reference proteome</keyword>
<dbReference type="InterPro" id="IPR052349">
    <property type="entry name" value="Metallo-hydrolase_Enzymes"/>
</dbReference>
<keyword evidence="2 4" id="KW-0378">Hydrolase</keyword>
<dbReference type="HOGENOM" id="CLU_031758_0_1_5"/>
<dbReference type="Gene3D" id="2.30.40.10">
    <property type="entry name" value="Urease, subunit C, domain 1"/>
    <property type="match status" value="1"/>
</dbReference>
<dbReference type="Proteomes" id="UP000000692">
    <property type="component" value="Chromosome"/>
</dbReference>
<dbReference type="PATRIC" id="fig|759362.5.peg.1176"/>
<dbReference type="InterPro" id="IPR018228">
    <property type="entry name" value="DNase_TatD-rel_CS"/>
</dbReference>
<name>F9Y6W2_KETVW</name>
<dbReference type="FunFam" id="3.20.20.140:FF:000019">
    <property type="entry name" value="Cytosine deaminase"/>
    <property type="match status" value="1"/>
</dbReference>
<dbReference type="SUPFAM" id="SSF51556">
    <property type="entry name" value="Metallo-dependent hydrolases"/>
    <property type="match status" value="1"/>
</dbReference>
<sequence length="407" mass="43887">MSFVIDNIQNGDLPFSLHIENGVIAAIGTDSAMPADTERYDAAGAMYTPGFVDAHVHLDKALILDRCVICEGNLPEAVRLTAAAKSAFTEDDVYARAEKVLEMAVRAGTQSMRSFVEVDPRAGLRSFHALKRLQSDWADMIDLQLCVFAQDGLTQEMETYTLMREAMALGGDVVGGCPYTDPDPVAHVSLIFDLAAEFNADVDFHIDFNLDPAGTILPEIIAQTTARDWRGRVTVGHATKFAAFTPTRRAELAQAMVEAGIALVVLPSTDSFLNGDRTDPLRPRGIAPAADIASEGVMVALASNNVQNPFTPFGDASLIRMGGYYANLDQLSSDAQMEHVFQMICENPAHIVRGGPVSLAVGAPADFILIAAQSRSDTIRANRPVMGIVKGGRIRLWAPQPPLTRGF</sequence>
<dbReference type="eggNOG" id="COG0402">
    <property type="taxonomic scope" value="Bacteria"/>
</dbReference>